<keyword evidence="2" id="KW-1185">Reference proteome</keyword>
<dbReference type="OrthoDB" id="9971063at2759"/>
<comment type="caution">
    <text evidence="1">The sequence shown here is derived from an EMBL/GenBank/DDBJ whole genome shotgun (WGS) entry which is preliminary data.</text>
</comment>
<dbReference type="EMBL" id="QDEB01114636">
    <property type="protein sequence ID" value="RZB40938.1"/>
    <property type="molecule type" value="Genomic_DNA"/>
</dbReference>
<dbReference type="Proteomes" id="UP000292052">
    <property type="component" value="Unassembled WGS sequence"/>
</dbReference>
<evidence type="ECO:0000313" key="2">
    <source>
        <dbReference type="Proteomes" id="UP000292052"/>
    </source>
</evidence>
<organism evidence="1 2">
    <name type="scientific">Asbolus verrucosus</name>
    <name type="common">Desert ironclad beetle</name>
    <dbReference type="NCBI Taxonomy" id="1661398"/>
    <lineage>
        <taxon>Eukaryota</taxon>
        <taxon>Metazoa</taxon>
        <taxon>Ecdysozoa</taxon>
        <taxon>Arthropoda</taxon>
        <taxon>Hexapoda</taxon>
        <taxon>Insecta</taxon>
        <taxon>Pterygota</taxon>
        <taxon>Neoptera</taxon>
        <taxon>Endopterygota</taxon>
        <taxon>Coleoptera</taxon>
        <taxon>Polyphaga</taxon>
        <taxon>Cucujiformia</taxon>
        <taxon>Tenebrionidae</taxon>
        <taxon>Pimeliinae</taxon>
        <taxon>Asbolus</taxon>
    </lineage>
</organism>
<proteinExistence type="predicted"/>
<name>A0A482VCR4_ASBVE</name>
<accession>A0A482VCR4</accession>
<evidence type="ECO:0000313" key="1">
    <source>
        <dbReference type="EMBL" id="RZB40938.1"/>
    </source>
</evidence>
<sequence length="86" mass="10630">MKYFCTRFRFVIDFTAYFSTQGELFECRLCNMNNYVLDVTFFEAWYHVEGYVNSQNMRIWSVENSYVYTELSKRKFPRKFDGYMKK</sequence>
<gene>
    <name evidence="1" type="ORF">BDFB_014100</name>
</gene>
<reference evidence="1 2" key="1">
    <citation type="submission" date="2017-03" db="EMBL/GenBank/DDBJ databases">
        <title>Genome of the blue death feigning beetle - Asbolus verrucosus.</title>
        <authorList>
            <person name="Rider S.D."/>
        </authorList>
    </citation>
    <scope>NUCLEOTIDE SEQUENCE [LARGE SCALE GENOMIC DNA]</scope>
    <source>
        <strain evidence="1">Butters</strain>
        <tissue evidence="1">Head and leg muscle</tissue>
    </source>
</reference>
<dbReference type="AlphaFoldDB" id="A0A482VCR4"/>
<protein>
    <submittedName>
        <fullName evidence="1">Uncharacterized protein</fullName>
    </submittedName>
</protein>